<gene>
    <name evidence="5" type="ORF">M0812_06702</name>
</gene>
<dbReference type="SMART" id="SM00174">
    <property type="entry name" value="RHO"/>
    <property type="match status" value="1"/>
</dbReference>
<dbReference type="Gene3D" id="3.40.50.300">
    <property type="entry name" value="P-loop containing nucleotide triphosphate hydrolases"/>
    <property type="match status" value="1"/>
</dbReference>
<evidence type="ECO:0000259" key="4">
    <source>
        <dbReference type="PROSITE" id="PS50097"/>
    </source>
</evidence>
<dbReference type="InterPro" id="IPR000210">
    <property type="entry name" value="BTB/POZ_dom"/>
</dbReference>
<evidence type="ECO:0000313" key="5">
    <source>
        <dbReference type="EMBL" id="KAJ3450520.1"/>
    </source>
</evidence>
<evidence type="ECO:0000313" key="6">
    <source>
        <dbReference type="Proteomes" id="UP001146793"/>
    </source>
</evidence>
<organism evidence="5 6">
    <name type="scientific">Anaeramoeba flamelloides</name>
    <dbReference type="NCBI Taxonomy" id="1746091"/>
    <lineage>
        <taxon>Eukaryota</taxon>
        <taxon>Metamonada</taxon>
        <taxon>Anaeramoebidae</taxon>
        <taxon>Anaeramoeba</taxon>
    </lineage>
</organism>
<dbReference type="PROSITE" id="PS50097">
    <property type="entry name" value="BTB"/>
    <property type="match status" value="1"/>
</dbReference>
<reference evidence="5" key="1">
    <citation type="submission" date="2022-08" db="EMBL/GenBank/DDBJ databases">
        <title>Novel sulphate-reducing endosymbionts in the free-living metamonad Anaeramoeba.</title>
        <authorList>
            <person name="Jerlstrom-Hultqvist J."/>
            <person name="Cepicka I."/>
            <person name="Gallot-Lavallee L."/>
            <person name="Salas-Leiva D."/>
            <person name="Curtis B.A."/>
            <person name="Zahonova K."/>
            <person name="Pipaliya S."/>
            <person name="Dacks J."/>
            <person name="Roger A.J."/>
        </authorList>
    </citation>
    <scope>NUCLEOTIDE SEQUENCE</scope>
    <source>
        <strain evidence="5">Busselton2</strain>
    </source>
</reference>
<dbReference type="SMART" id="SM00175">
    <property type="entry name" value="RAB"/>
    <property type="match status" value="1"/>
</dbReference>
<sequence length="474" mass="55677">MGNSETNRTQKSEVIQLNHTQTISIQSTNENIKSENVTVENHTEFTKKCWNEFVTSRFTSEPFISKIVLVGHQQTGKSCILLKFADNVFSQSYISTIGVDFKIKQNKYWEKDFKMQIWDTAGQERFSTITSSYYRGAHSIILIFDITNKESFEKVKTKLSDLKNHISEDTPVLLVGNKIDLENKREISTEEALEYADKNRLPYMEVSAKEGTNIDLMFKISIGLQFDNWRKKTHPNKKWMDLTPSLLDIFALNSFNEDFVNFYKNQDFSDFEIKGLKCHRLIVEARLGKSMKDIEIILNKYTKEEVNFFFEWVYGDKVSHSNKDLINEICTKLGIQNYEEKDFVQDIKALYKSNETKDFSLFVKDEDYEEEEEEEEEEEGEQGEEIPIHKMILLVRSGLFRNMFKNVQENLSTVTDYSGRSIDTVECLLKFLYTDEIEMTADYDREIVMEELKDAAEFYQFNERSTLIKFLEEK</sequence>
<dbReference type="GO" id="GO:0005525">
    <property type="term" value="F:GTP binding"/>
    <property type="evidence" value="ECO:0007669"/>
    <property type="project" value="UniProtKB-KW"/>
</dbReference>
<dbReference type="Gene3D" id="3.30.710.10">
    <property type="entry name" value="Potassium Channel Kv1.1, Chain A"/>
    <property type="match status" value="1"/>
</dbReference>
<dbReference type="EMBL" id="JANTQA010000012">
    <property type="protein sequence ID" value="KAJ3450520.1"/>
    <property type="molecule type" value="Genomic_DNA"/>
</dbReference>
<keyword evidence="2" id="KW-0342">GTP-binding</keyword>
<dbReference type="PROSITE" id="PS51417">
    <property type="entry name" value="ARF"/>
    <property type="match status" value="1"/>
</dbReference>
<evidence type="ECO:0000256" key="3">
    <source>
        <dbReference type="ARBA" id="ARBA00023288"/>
    </source>
</evidence>
<dbReference type="Proteomes" id="UP001146793">
    <property type="component" value="Unassembled WGS sequence"/>
</dbReference>
<dbReference type="AlphaFoldDB" id="A0AAV8AF34"/>
<dbReference type="CDD" id="cd00154">
    <property type="entry name" value="Rab"/>
    <property type="match status" value="1"/>
</dbReference>
<dbReference type="Pfam" id="PF00651">
    <property type="entry name" value="BTB"/>
    <property type="match status" value="1"/>
</dbReference>
<dbReference type="InterPro" id="IPR005225">
    <property type="entry name" value="Small_GTP-bd"/>
</dbReference>
<dbReference type="PROSITE" id="PS51421">
    <property type="entry name" value="RAS"/>
    <property type="match status" value="1"/>
</dbReference>
<feature type="domain" description="BTB" evidence="4">
    <location>
        <begin position="357"/>
        <end position="441"/>
    </location>
</feature>
<accession>A0AAV8AF34</accession>
<dbReference type="InterPro" id="IPR011333">
    <property type="entry name" value="SKP1/BTB/POZ_sf"/>
</dbReference>
<dbReference type="InterPro" id="IPR001806">
    <property type="entry name" value="Small_GTPase"/>
</dbReference>
<keyword evidence="1" id="KW-0547">Nucleotide-binding</keyword>
<dbReference type="SMART" id="SM00176">
    <property type="entry name" value="RAN"/>
    <property type="match status" value="1"/>
</dbReference>
<protein>
    <submittedName>
        <fullName evidence="5">Small rab-related gtpase</fullName>
    </submittedName>
</protein>
<dbReference type="PANTHER" id="PTHR47977">
    <property type="entry name" value="RAS-RELATED PROTEIN RAB"/>
    <property type="match status" value="1"/>
</dbReference>
<dbReference type="InterPro" id="IPR027417">
    <property type="entry name" value="P-loop_NTPase"/>
</dbReference>
<evidence type="ECO:0000256" key="1">
    <source>
        <dbReference type="ARBA" id="ARBA00022741"/>
    </source>
</evidence>
<keyword evidence="3" id="KW-0449">Lipoprotein</keyword>
<dbReference type="SMART" id="SM00173">
    <property type="entry name" value="RAS"/>
    <property type="match status" value="1"/>
</dbReference>
<dbReference type="PROSITE" id="PS51420">
    <property type="entry name" value="RHO"/>
    <property type="match status" value="1"/>
</dbReference>
<evidence type="ECO:0000256" key="2">
    <source>
        <dbReference type="ARBA" id="ARBA00023134"/>
    </source>
</evidence>
<dbReference type="Pfam" id="PF00071">
    <property type="entry name" value="Ras"/>
    <property type="match status" value="1"/>
</dbReference>
<dbReference type="SUPFAM" id="SSF54695">
    <property type="entry name" value="POZ domain"/>
    <property type="match status" value="1"/>
</dbReference>
<dbReference type="PROSITE" id="PS51419">
    <property type="entry name" value="RAB"/>
    <property type="match status" value="1"/>
</dbReference>
<dbReference type="GO" id="GO:0003924">
    <property type="term" value="F:GTPase activity"/>
    <property type="evidence" value="ECO:0007669"/>
    <property type="project" value="InterPro"/>
</dbReference>
<dbReference type="CDD" id="cd18186">
    <property type="entry name" value="BTB_POZ_ZBTB_KLHL-like"/>
    <property type="match status" value="1"/>
</dbReference>
<proteinExistence type="predicted"/>
<dbReference type="PRINTS" id="PR00449">
    <property type="entry name" value="RASTRNSFRMNG"/>
</dbReference>
<dbReference type="SUPFAM" id="SSF52540">
    <property type="entry name" value="P-loop containing nucleoside triphosphate hydrolases"/>
    <property type="match status" value="1"/>
</dbReference>
<dbReference type="NCBIfam" id="TIGR00231">
    <property type="entry name" value="small_GTP"/>
    <property type="match status" value="1"/>
</dbReference>
<comment type="caution">
    <text evidence="5">The sequence shown here is derived from an EMBL/GenBank/DDBJ whole genome shotgun (WGS) entry which is preliminary data.</text>
</comment>
<dbReference type="InterPro" id="IPR050227">
    <property type="entry name" value="Rab"/>
</dbReference>
<name>A0AAV8AF34_9EUKA</name>
<dbReference type="FunFam" id="3.40.50.300:FF:001129">
    <property type="entry name" value="ras-related protein Rab-44 isoform X2"/>
    <property type="match status" value="1"/>
</dbReference>